<accession>A0A8T0E8X9</accession>
<comment type="caution">
    <text evidence="1">The sequence shown here is derived from an EMBL/GenBank/DDBJ whole genome shotgun (WGS) entry which is preliminary data.</text>
</comment>
<keyword evidence="2" id="KW-1185">Reference proteome</keyword>
<reference evidence="1" key="2">
    <citation type="submission" date="2020-06" db="EMBL/GenBank/DDBJ databases">
        <authorList>
            <person name="Sheffer M."/>
        </authorList>
    </citation>
    <scope>NUCLEOTIDE SEQUENCE</scope>
</reference>
<dbReference type="AlphaFoldDB" id="A0A8T0E8X9"/>
<organism evidence="1 2">
    <name type="scientific">Argiope bruennichi</name>
    <name type="common">Wasp spider</name>
    <name type="synonym">Aranea bruennichi</name>
    <dbReference type="NCBI Taxonomy" id="94029"/>
    <lineage>
        <taxon>Eukaryota</taxon>
        <taxon>Metazoa</taxon>
        <taxon>Ecdysozoa</taxon>
        <taxon>Arthropoda</taxon>
        <taxon>Chelicerata</taxon>
        <taxon>Arachnida</taxon>
        <taxon>Araneae</taxon>
        <taxon>Araneomorphae</taxon>
        <taxon>Entelegynae</taxon>
        <taxon>Araneoidea</taxon>
        <taxon>Araneidae</taxon>
        <taxon>Argiope</taxon>
    </lineage>
</organism>
<proteinExistence type="predicted"/>
<reference evidence="1" key="1">
    <citation type="journal article" date="2020" name="bioRxiv">
        <title>Chromosome-level reference genome of the European wasp spider Argiope bruennichi: a resource for studies on range expansion and evolutionary adaptation.</title>
        <authorList>
            <person name="Sheffer M.M."/>
            <person name="Hoppe A."/>
            <person name="Krehenwinkel H."/>
            <person name="Uhl G."/>
            <person name="Kuss A.W."/>
            <person name="Jensen L."/>
            <person name="Jensen C."/>
            <person name="Gillespie R.G."/>
            <person name="Hoff K.J."/>
            <person name="Prost S."/>
        </authorList>
    </citation>
    <scope>NUCLEOTIDE SEQUENCE</scope>
</reference>
<protein>
    <submittedName>
        <fullName evidence="1">Uncharacterized protein</fullName>
    </submittedName>
</protein>
<dbReference type="Proteomes" id="UP000807504">
    <property type="component" value="Unassembled WGS sequence"/>
</dbReference>
<sequence length="89" mass="9930">MKDGYWTMISSRCIISAGRDMQGSSALLAGRTANSHPSSDGGWCHVQRKTEVCILYGRFSTGWLELTDEKDYVISCSHRNMIACNKIII</sequence>
<evidence type="ECO:0000313" key="1">
    <source>
        <dbReference type="EMBL" id="KAF8766911.1"/>
    </source>
</evidence>
<name>A0A8T0E8X9_ARGBR</name>
<evidence type="ECO:0000313" key="2">
    <source>
        <dbReference type="Proteomes" id="UP000807504"/>
    </source>
</evidence>
<dbReference type="EMBL" id="JABXBU010002230">
    <property type="protein sequence ID" value="KAF8766911.1"/>
    <property type="molecule type" value="Genomic_DNA"/>
</dbReference>
<gene>
    <name evidence="1" type="ORF">HNY73_019930</name>
</gene>